<accession>A0ABR1L4E9</accession>
<organism evidence="1 2">
    <name type="scientific">Phyllosticta citricarpa</name>
    <dbReference type="NCBI Taxonomy" id="55181"/>
    <lineage>
        <taxon>Eukaryota</taxon>
        <taxon>Fungi</taxon>
        <taxon>Dikarya</taxon>
        <taxon>Ascomycota</taxon>
        <taxon>Pezizomycotina</taxon>
        <taxon>Dothideomycetes</taxon>
        <taxon>Dothideomycetes incertae sedis</taxon>
        <taxon>Botryosphaeriales</taxon>
        <taxon>Phyllostictaceae</taxon>
        <taxon>Phyllosticta</taxon>
    </lineage>
</organism>
<evidence type="ECO:0008006" key="3">
    <source>
        <dbReference type="Google" id="ProtNLM"/>
    </source>
</evidence>
<comment type="caution">
    <text evidence="1">The sequence shown here is derived from an EMBL/GenBank/DDBJ whole genome shotgun (WGS) entry which is preliminary data.</text>
</comment>
<dbReference type="EMBL" id="JBBPDW010000064">
    <property type="protein sequence ID" value="KAK7530106.1"/>
    <property type="molecule type" value="Genomic_DNA"/>
</dbReference>
<name>A0ABR1L4E9_9PEZI</name>
<gene>
    <name evidence="1" type="ORF">IWX46DRAFT_406705</name>
</gene>
<proteinExistence type="predicted"/>
<sequence>MVLLNFTRQTYGYWSLDTDNLPCPSCAHEIDAFPIESSHDEARAPQNGTGFNPKRIASLMLQLLSINWQTGNFQRLDLDPPNRILQLNPAQCERFLAVAKTQPREQSPHDDAVLEAMCMLPYYSEPDETYKIIPLTSLISIPELDMAPDREIFYGGPLVPTHMLRLTDWWGGDAGVALFIDTTTGAAIELESWETAEGNDVGEITKFEGKMHGSGEEVLEGWIDKFLNLTWVPDGSFGIFDAAHDRNVEFLAHKRLLEKYGWPDQFPLPREQFENYLREKNEIRYATDDETDVFVLANRWYHIQALATKRCREKWDDVDRRNNFLDETIAQILMQYGAVQTELKYAKEAGETPIPERARLPELDHINISSEDFLENGERVRWSVEAQPIDVLARAARLWHRFPGLQDAAFWEIMVVLQEVYDKTREKRFPVFELERYAYNGGDRRQPVQEERDEL</sequence>
<evidence type="ECO:0000313" key="1">
    <source>
        <dbReference type="EMBL" id="KAK7530106.1"/>
    </source>
</evidence>
<reference evidence="1 2" key="1">
    <citation type="submission" date="2024-04" db="EMBL/GenBank/DDBJ databases">
        <title>Phyllosticta paracitricarpa is synonymous to the EU quarantine fungus P. citricarpa based on phylogenomic analyses.</title>
        <authorList>
            <consortium name="Lawrence Berkeley National Laboratory"/>
            <person name="Van Ingen-Buijs V.A."/>
            <person name="Van Westerhoven A.C."/>
            <person name="Haridas S."/>
            <person name="Skiadas P."/>
            <person name="Martin F."/>
            <person name="Groenewald J.Z."/>
            <person name="Crous P.W."/>
            <person name="Seidl M.F."/>
        </authorList>
    </citation>
    <scope>NUCLEOTIDE SEQUENCE [LARGE SCALE GENOMIC DNA]</scope>
    <source>
        <strain evidence="1 2">CBS 122670</strain>
    </source>
</reference>
<evidence type="ECO:0000313" key="2">
    <source>
        <dbReference type="Proteomes" id="UP001365128"/>
    </source>
</evidence>
<keyword evidence="2" id="KW-1185">Reference proteome</keyword>
<dbReference type="Proteomes" id="UP001365128">
    <property type="component" value="Unassembled WGS sequence"/>
</dbReference>
<protein>
    <recommendedName>
        <fullName evidence="3">Knr4/Smi1-like domain-containing protein</fullName>
    </recommendedName>
</protein>